<dbReference type="InterPro" id="IPR033116">
    <property type="entry name" value="TRYPSIN_SER"/>
</dbReference>
<dbReference type="GO" id="GO:0006508">
    <property type="term" value="P:proteolysis"/>
    <property type="evidence" value="ECO:0007669"/>
    <property type="project" value="UniProtKB-KW"/>
</dbReference>
<evidence type="ECO:0000256" key="4">
    <source>
        <dbReference type="ARBA" id="ARBA00022801"/>
    </source>
</evidence>
<evidence type="ECO:0000256" key="1">
    <source>
        <dbReference type="ARBA" id="ARBA00004239"/>
    </source>
</evidence>
<evidence type="ECO:0000313" key="14">
    <source>
        <dbReference type="Proteomes" id="UP000515129"/>
    </source>
</evidence>
<keyword evidence="11" id="KW-0812">Transmembrane</keyword>
<dbReference type="FunFam" id="2.40.10.10:FF:000120">
    <property type="entry name" value="Putative serine protease"/>
    <property type="match status" value="1"/>
</dbReference>
<dbReference type="Proteomes" id="UP000515129">
    <property type="component" value="Unplaced"/>
</dbReference>
<evidence type="ECO:0000256" key="3">
    <source>
        <dbReference type="ARBA" id="ARBA00022729"/>
    </source>
</evidence>
<dbReference type="PROSITE" id="PS00134">
    <property type="entry name" value="TRYPSIN_HIS"/>
    <property type="match status" value="2"/>
</dbReference>
<evidence type="ECO:0000256" key="10">
    <source>
        <dbReference type="RuleBase" id="RU363034"/>
    </source>
</evidence>
<dbReference type="CDD" id="cd00190">
    <property type="entry name" value="Tryp_SPc"/>
    <property type="match status" value="2"/>
</dbReference>
<dbReference type="SMART" id="SM00020">
    <property type="entry name" value="Tryp_SPc"/>
    <property type="match status" value="2"/>
</dbReference>
<evidence type="ECO:0000256" key="11">
    <source>
        <dbReference type="SAM" id="Phobius"/>
    </source>
</evidence>
<keyword evidence="14" id="KW-1185">Reference proteome</keyword>
<dbReference type="PRINTS" id="PR00722">
    <property type="entry name" value="CHYMOTRYPSIN"/>
</dbReference>
<reference evidence="15" key="1">
    <citation type="submission" date="2025-08" db="UniProtKB">
        <authorList>
            <consortium name="RefSeq"/>
        </authorList>
    </citation>
    <scope>IDENTIFICATION</scope>
    <source>
        <strain evidence="15">Wakin</strain>
        <tissue evidence="15">Muscle</tissue>
    </source>
</reference>
<dbReference type="PANTHER" id="PTHR24271">
    <property type="entry name" value="KALLIKREIN-RELATED"/>
    <property type="match status" value="1"/>
</dbReference>
<dbReference type="InterPro" id="IPR009003">
    <property type="entry name" value="Peptidase_S1_PA"/>
</dbReference>
<keyword evidence="6" id="KW-0865">Zymogen</keyword>
<dbReference type="EC" id="3.4.21.4" evidence="9"/>
<dbReference type="Gene3D" id="2.40.10.10">
    <property type="entry name" value="Trypsin-like serine proteases"/>
    <property type="match status" value="2"/>
</dbReference>
<dbReference type="PANTHER" id="PTHR24271:SF87">
    <property type="entry name" value="ARGININE ESTERASE-LIKE-RELATED"/>
    <property type="match status" value="1"/>
</dbReference>
<keyword evidence="5 10" id="KW-0720">Serine protease</keyword>
<dbReference type="InterPro" id="IPR043504">
    <property type="entry name" value="Peptidase_S1_PA_chymotrypsin"/>
</dbReference>
<dbReference type="GeneID" id="113098280"/>
<keyword evidence="11" id="KW-0472">Membrane</keyword>
<dbReference type="RefSeq" id="XP_026119082.1">
    <property type="nucleotide sequence ID" value="XM_026263297.1"/>
</dbReference>
<dbReference type="GO" id="GO:0005576">
    <property type="term" value="C:extracellular region"/>
    <property type="evidence" value="ECO:0007669"/>
    <property type="project" value="UniProtKB-SubCell"/>
</dbReference>
<dbReference type="AlphaFoldDB" id="A0A6P6PDX9"/>
<evidence type="ECO:0000313" key="15">
    <source>
        <dbReference type="RefSeq" id="XP_026119082.1"/>
    </source>
</evidence>
<feature type="domain" description="Peptidase S1" evidence="13">
    <location>
        <begin position="287"/>
        <end position="510"/>
    </location>
</feature>
<keyword evidence="4 10" id="KW-0378">Hydrolase</keyword>
<dbReference type="PROSITE" id="PS50240">
    <property type="entry name" value="TRYPSIN_DOM"/>
    <property type="match status" value="2"/>
</dbReference>
<comment type="subcellular location">
    <subcellularLocation>
        <location evidence="1">Secreted</location>
        <location evidence="1">Extracellular space</location>
    </subcellularLocation>
</comment>
<evidence type="ECO:0000256" key="12">
    <source>
        <dbReference type="SAM" id="SignalP"/>
    </source>
</evidence>
<evidence type="ECO:0000256" key="5">
    <source>
        <dbReference type="ARBA" id="ARBA00022825"/>
    </source>
</evidence>
<evidence type="ECO:0000256" key="6">
    <source>
        <dbReference type="ARBA" id="ARBA00023145"/>
    </source>
</evidence>
<protein>
    <recommendedName>
        <fullName evidence="9">trypsin</fullName>
        <ecNumber evidence="9">3.4.21.4</ecNumber>
    </recommendedName>
</protein>
<sequence length="513" mass="57477">MIIISLLLLASLLPHLTFTAHVDVGIVNGTEAKPHSRPFMVSLQKNWRHICGGFLISDRYVMTAAHCWKNEKLTAVVGAHELRQNEGYVRIGVKSYHMHPDFNMHTFQNDIMLLRLEKEVELNKNVMKISIPKKERHIEADSVCRVAGWGRLNFKGKKSFRLMEAEVKIMENAECKNKWKDNFSASEMMCVYGDGGSCSEDGGGPLVCGDTAVGVTSFGDSKICNSRERPEVYIKISPYIPWICSVIANFFASKSSLIVYMMTIISLLLLASLLPHRTFTARVNVGIVKGKEAIPHSRPYMVSIQNNFKHTCGGFLISDEFVMTAAHCWKGYPKILTVVVGAHDLRKSEDSYRVEVKSYISHPHYTFCSLQNDIMLLRLQEKVKLNNYVKWISLPKERNVSGDTLCSVAGWGQLWTNGILSNHLMEANMTTINHEECQRKWGSKYLASQMICAHGHGGSCKGDSGGPLVCGNTAVGVTSFGSRIQCNSAAHPTVYTKISAYLQWIHQIIRNIK</sequence>
<accession>A0A6P6PDX9</accession>
<keyword evidence="3 12" id="KW-0732">Signal</keyword>
<feature type="signal peptide" evidence="12">
    <location>
        <begin position="1"/>
        <end position="19"/>
    </location>
</feature>
<gene>
    <name evidence="15" type="primary">LOC113098280</name>
</gene>
<comment type="catalytic activity">
    <reaction evidence="8">
        <text>Preferential cleavage: Arg-|-Xaa, Lys-|-Xaa.</text>
        <dbReference type="EC" id="3.4.21.4"/>
    </reaction>
</comment>
<feature type="chain" id="PRO_5028305167" description="trypsin" evidence="12">
    <location>
        <begin position="20"/>
        <end position="513"/>
    </location>
</feature>
<keyword evidence="7" id="KW-1015">Disulfide bond</keyword>
<evidence type="ECO:0000256" key="9">
    <source>
        <dbReference type="ARBA" id="ARBA00038868"/>
    </source>
</evidence>
<evidence type="ECO:0000256" key="7">
    <source>
        <dbReference type="ARBA" id="ARBA00023157"/>
    </source>
</evidence>
<keyword evidence="11" id="KW-1133">Transmembrane helix</keyword>
<feature type="transmembrane region" description="Helical" evidence="11">
    <location>
        <begin position="257"/>
        <end position="274"/>
    </location>
</feature>
<dbReference type="Pfam" id="PF00089">
    <property type="entry name" value="Trypsin"/>
    <property type="match status" value="2"/>
</dbReference>
<dbReference type="GO" id="GO:0004252">
    <property type="term" value="F:serine-type endopeptidase activity"/>
    <property type="evidence" value="ECO:0007669"/>
    <property type="project" value="UniProtKB-EC"/>
</dbReference>
<dbReference type="OrthoDB" id="8440449at2759"/>
<proteinExistence type="predicted"/>
<evidence type="ECO:0000256" key="8">
    <source>
        <dbReference type="ARBA" id="ARBA00036320"/>
    </source>
</evidence>
<feature type="domain" description="Peptidase S1" evidence="13">
    <location>
        <begin position="26"/>
        <end position="248"/>
    </location>
</feature>
<evidence type="ECO:0000259" key="13">
    <source>
        <dbReference type="PROSITE" id="PS50240"/>
    </source>
</evidence>
<dbReference type="PROSITE" id="PS00135">
    <property type="entry name" value="TRYPSIN_SER"/>
    <property type="match status" value="1"/>
</dbReference>
<name>A0A6P6PDX9_CARAU</name>
<dbReference type="InterPro" id="IPR001314">
    <property type="entry name" value="Peptidase_S1A"/>
</dbReference>
<evidence type="ECO:0000256" key="2">
    <source>
        <dbReference type="ARBA" id="ARBA00022670"/>
    </source>
</evidence>
<dbReference type="SUPFAM" id="SSF50494">
    <property type="entry name" value="Trypsin-like serine proteases"/>
    <property type="match status" value="2"/>
</dbReference>
<dbReference type="InterPro" id="IPR001254">
    <property type="entry name" value="Trypsin_dom"/>
</dbReference>
<organism evidence="14 15">
    <name type="scientific">Carassius auratus</name>
    <name type="common">Goldfish</name>
    <dbReference type="NCBI Taxonomy" id="7957"/>
    <lineage>
        <taxon>Eukaryota</taxon>
        <taxon>Metazoa</taxon>
        <taxon>Chordata</taxon>
        <taxon>Craniata</taxon>
        <taxon>Vertebrata</taxon>
        <taxon>Euteleostomi</taxon>
        <taxon>Actinopterygii</taxon>
        <taxon>Neopterygii</taxon>
        <taxon>Teleostei</taxon>
        <taxon>Ostariophysi</taxon>
        <taxon>Cypriniformes</taxon>
        <taxon>Cyprinidae</taxon>
        <taxon>Cyprininae</taxon>
        <taxon>Carassius</taxon>
    </lineage>
</organism>
<dbReference type="FunFam" id="2.40.10.10:FF:000005">
    <property type="entry name" value="Serine protease 37"/>
    <property type="match status" value="1"/>
</dbReference>
<keyword evidence="2 10" id="KW-0645">Protease</keyword>
<dbReference type="KEGG" id="caua:113098280"/>
<dbReference type="InterPro" id="IPR018114">
    <property type="entry name" value="TRYPSIN_HIS"/>
</dbReference>